<evidence type="ECO:0000313" key="2">
    <source>
        <dbReference type="Proteomes" id="UP000693946"/>
    </source>
</evidence>
<dbReference type="EMBL" id="JAGKHQ010000013">
    <property type="protein sequence ID" value="KAG7500560.1"/>
    <property type="molecule type" value="Genomic_DNA"/>
</dbReference>
<organism evidence="1 2">
    <name type="scientific">Solea senegalensis</name>
    <name type="common">Senegalese sole</name>
    <dbReference type="NCBI Taxonomy" id="28829"/>
    <lineage>
        <taxon>Eukaryota</taxon>
        <taxon>Metazoa</taxon>
        <taxon>Chordata</taxon>
        <taxon>Craniata</taxon>
        <taxon>Vertebrata</taxon>
        <taxon>Euteleostomi</taxon>
        <taxon>Actinopterygii</taxon>
        <taxon>Neopterygii</taxon>
        <taxon>Teleostei</taxon>
        <taxon>Neoteleostei</taxon>
        <taxon>Acanthomorphata</taxon>
        <taxon>Carangaria</taxon>
        <taxon>Pleuronectiformes</taxon>
        <taxon>Pleuronectoidei</taxon>
        <taxon>Soleidae</taxon>
        <taxon>Solea</taxon>
    </lineage>
</organism>
<dbReference type="Proteomes" id="UP000693946">
    <property type="component" value="Linkage Group LG20"/>
</dbReference>
<keyword evidence="2" id="KW-1185">Reference proteome</keyword>
<reference evidence="1 2" key="1">
    <citation type="journal article" date="2021" name="Sci. Rep.">
        <title>Chromosome anchoring in Senegalese sole (Solea senegalensis) reveals sex-associated markers and genome rearrangements in flatfish.</title>
        <authorList>
            <person name="Guerrero-Cozar I."/>
            <person name="Gomez-Garrido J."/>
            <person name="Berbel C."/>
            <person name="Martinez-Blanch J.F."/>
            <person name="Alioto T."/>
            <person name="Claros M.G."/>
            <person name="Gagnaire P.A."/>
            <person name="Manchado M."/>
        </authorList>
    </citation>
    <scope>NUCLEOTIDE SEQUENCE [LARGE SCALE GENOMIC DNA]</scope>
    <source>
        <strain evidence="1">Sse05_10M</strain>
    </source>
</reference>
<accession>A0AAV6R6H7</accession>
<dbReference type="AlphaFoldDB" id="A0AAV6R6H7"/>
<comment type="caution">
    <text evidence="1">The sequence shown here is derived from an EMBL/GenBank/DDBJ whole genome shotgun (WGS) entry which is preliminary data.</text>
</comment>
<name>A0AAV6R6H7_SOLSE</name>
<protein>
    <submittedName>
        <fullName evidence="1">Uncharacterized protein</fullName>
    </submittedName>
</protein>
<evidence type="ECO:0000313" key="1">
    <source>
        <dbReference type="EMBL" id="KAG7500560.1"/>
    </source>
</evidence>
<gene>
    <name evidence="1" type="ORF">JOB18_023349</name>
</gene>
<proteinExistence type="predicted"/>
<sequence>MKLSLEATSSCVKVSVSLNDDEVEKQLKYVSIVLQSVCSTRPYVSSSARTMRGPRWAPPSSVINIVCDEGTSVLDNSGRVRGKESQISQLPSSSAFVLCIKHEDMYTYGRIHKVSKQERKKERKKEILHYSNVPFKTVAFETESERQGEGRKYRATVPPTSLSTYAIRCTQTVAPESSHLEVQR</sequence>